<keyword evidence="1" id="KW-0472">Membrane</keyword>
<dbReference type="RefSeq" id="WP_095329382.1">
    <property type="nucleotide sequence ID" value="NZ_JBGJKY010000009.1"/>
</dbReference>
<evidence type="ECO:0000256" key="1">
    <source>
        <dbReference type="SAM" id="Phobius"/>
    </source>
</evidence>
<name>A0AA91TTX9_NIACI</name>
<feature type="transmembrane region" description="Helical" evidence="1">
    <location>
        <begin position="72"/>
        <end position="95"/>
    </location>
</feature>
<dbReference type="Proteomes" id="UP000216961">
    <property type="component" value="Unassembled WGS sequence"/>
</dbReference>
<keyword evidence="1" id="KW-1133">Transmembrane helix</keyword>
<proteinExistence type="predicted"/>
<organism evidence="2 3">
    <name type="scientific">Niallia circulans</name>
    <name type="common">Bacillus circulans</name>
    <dbReference type="NCBI Taxonomy" id="1397"/>
    <lineage>
        <taxon>Bacteria</taxon>
        <taxon>Bacillati</taxon>
        <taxon>Bacillota</taxon>
        <taxon>Bacilli</taxon>
        <taxon>Bacillales</taxon>
        <taxon>Bacillaceae</taxon>
        <taxon>Niallia</taxon>
    </lineage>
</organism>
<feature type="transmembrane region" description="Helical" evidence="1">
    <location>
        <begin position="46"/>
        <end position="65"/>
    </location>
</feature>
<dbReference type="AlphaFoldDB" id="A0AA91TTX9"/>
<gene>
    <name evidence="2" type="ORF">CHH57_05995</name>
</gene>
<sequence length="98" mass="11075">MFKYNKLYIILSSIFMILCIAPYLSLVFFFDNPVVYQIVTLNIDPSISLIMTLFYGILGLIFALLSKGNSRILLLIFNVISLLVAAFIILLSMGFKTP</sequence>
<feature type="transmembrane region" description="Helical" evidence="1">
    <location>
        <begin position="7"/>
        <end position="26"/>
    </location>
</feature>
<comment type="caution">
    <text evidence="2">The sequence shown here is derived from an EMBL/GenBank/DDBJ whole genome shotgun (WGS) entry which is preliminary data.</text>
</comment>
<dbReference type="EMBL" id="NPBQ01000032">
    <property type="protein sequence ID" value="PAD84165.1"/>
    <property type="molecule type" value="Genomic_DNA"/>
</dbReference>
<evidence type="ECO:0000313" key="2">
    <source>
        <dbReference type="EMBL" id="PAD84165.1"/>
    </source>
</evidence>
<accession>A0AA91TTX9</accession>
<reference evidence="2 3" key="1">
    <citation type="submission" date="2017-07" db="EMBL/GenBank/DDBJ databases">
        <title>Isolation and whole genome analysis of endospore-forming bacteria from heroin.</title>
        <authorList>
            <person name="Kalinowski J."/>
            <person name="Ahrens B."/>
            <person name="Al-Dilaimi A."/>
            <person name="Winkler A."/>
            <person name="Wibberg D."/>
            <person name="Schleenbecker U."/>
            <person name="Ruckert C."/>
            <person name="Wolfel R."/>
            <person name="Grass G."/>
        </authorList>
    </citation>
    <scope>NUCLEOTIDE SEQUENCE [LARGE SCALE GENOMIC DNA]</scope>
    <source>
        <strain evidence="2 3">7521-2</strain>
    </source>
</reference>
<evidence type="ECO:0000313" key="3">
    <source>
        <dbReference type="Proteomes" id="UP000216961"/>
    </source>
</evidence>
<protein>
    <submittedName>
        <fullName evidence="2">Uncharacterized protein</fullName>
    </submittedName>
</protein>
<keyword evidence="1" id="KW-0812">Transmembrane</keyword>